<dbReference type="AlphaFoldDB" id="A0A7X0FBS9"/>
<dbReference type="GO" id="GO:0005737">
    <property type="term" value="C:cytoplasm"/>
    <property type="evidence" value="ECO:0007669"/>
    <property type="project" value="TreeGrafter"/>
</dbReference>
<dbReference type="PANTHER" id="PTHR43003">
    <property type="entry name" value="DNA-3-METHYLADENINE GLYCOSYLASE"/>
    <property type="match status" value="1"/>
</dbReference>
<dbReference type="EC" id="3.2.2.21" evidence="2"/>
<dbReference type="InterPro" id="IPR003265">
    <property type="entry name" value="HhH-GPD_domain"/>
</dbReference>
<dbReference type="RefSeq" id="WP_055973115.1">
    <property type="nucleotide sequence ID" value="NZ_BAABEG010000001.1"/>
</dbReference>
<dbReference type="SMART" id="SM00478">
    <property type="entry name" value="ENDO3c"/>
    <property type="match status" value="1"/>
</dbReference>
<dbReference type="GO" id="GO:0006285">
    <property type="term" value="P:base-excision repair, AP site formation"/>
    <property type="evidence" value="ECO:0007669"/>
    <property type="project" value="TreeGrafter"/>
</dbReference>
<keyword evidence="7" id="KW-1185">Reference proteome</keyword>
<evidence type="ECO:0000256" key="3">
    <source>
        <dbReference type="ARBA" id="ARBA00022763"/>
    </source>
</evidence>
<evidence type="ECO:0000256" key="2">
    <source>
        <dbReference type="ARBA" id="ARBA00012000"/>
    </source>
</evidence>
<keyword evidence="4" id="KW-0234">DNA repair</keyword>
<gene>
    <name evidence="6" type="ORF">GGR00_004598</name>
</gene>
<dbReference type="Proteomes" id="UP000536262">
    <property type="component" value="Unassembled WGS sequence"/>
</dbReference>
<dbReference type="Pfam" id="PF00730">
    <property type="entry name" value="HhH-GPD"/>
    <property type="match status" value="1"/>
</dbReference>
<dbReference type="InterPro" id="IPR011257">
    <property type="entry name" value="DNA_glycosylase"/>
</dbReference>
<dbReference type="Gene3D" id="1.10.1670.40">
    <property type="match status" value="1"/>
</dbReference>
<dbReference type="EMBL" id="JACHOU010000016">
    <property type="protein sequence ID" value="MBB6356782.1"/>
    <property type="molecule type" value="Genomic_DNA"/>
</dbReference>
<evidence type="ECO:0000256" key="4">
    <source>
        <dbReference type="ARBA" id="ARBA00023204"/>
    </source>
</evidence>
<dbReference type="Gene3D" id="1.10.340.30">
    <property type="entry name" value="Hypothetical protein, domain 2"/>
    <property type="match status" value="1"/>
</dbReference>
<comment type="caution">
    <text evidence="6">The sequence shown here is derived from an EMBL/GenBank/DDBJ whole genome shotgun (WGS) entry which is preliminary data.</text>
</comment>
<evidence type="ECO:0000313" key="7">
    <source>
        <dbReference type="Proteomes" id="UP000536262"/>
    </source>
</evidence>
<sequence>MRRISSLDDVHRGLDALCAVDRRLEAVRGMAGEVPLRLTEPGFASLASIIVSQQVSTASAKAIFGRLATLVDPLTPAALLAAGEDLFREAGLSRPKQRTLLAVAQAVADGLDLDRLCRLEAQEAMATMVAISGIGPWTAEVYLLFAAGHPDIFPARDVALQSAVGHALGIDPRPGEKALIRLAESWAPWRGVASRLFWAYYRETRGRDGAPPAGNPA</sequence>
<name>A0A7X0FBS9_9HYPH</name>
<dbReference type="SUPFAM" id="SSF48150">
    <property type="entry name" value="DNA-glycosylase"/>
    <property type="match status" value="1"/>
</dbReference>
<keyword evidence="3" id="KW-0227">DNA damage</keyword>
<evidence type="ECO:0000259" key="5">
    <source>
        <dbReference type="SMART" id="SM00478"/>
    </source>
</evidence>
<dbReference type="GO" id="GO:0043916">
    <property type="term" value="F:DNA-7-methylguanine glycosylase activity"/>
    <property type="evidence" value="ECO:0007669"/>
    <property type="project" value="TreeGrafter"/>
</dbReference>
<dbReference type="InterPro" id="IPR051912">
    <property type="entry name" value="Alkylbase_DNA_Glycosylase/TA"/>
</dbReference>
<organism evidence="6 7">
    <name type="scientific">Aminobacter aganoensis</name>
    <dbReference type="NCBI Taxonomy" id="83264"/>
    <lineage>
        <taxon>Bacteria</taxon>
        <taxon>Pseudomonadati</taxon>
        <taxon>Pseudomonadota</taxon>
        <taxon>Alphaproteobacteria</taxon>
        <taxon>Hyphomicrobiales</taxon>
        <taxon>Phyllobacteriaceae</taxon>
        <taxon>Aminobacter</taxon>
    </lineage>
</organism>
<accession>A0A7X0FBS9</accession>
<dbReference type="PANTHER" id="PTHR43003:SF13">
    <property type="entry name" value="DNA-3-METHYLADENINE GLYCOSYLASE 2"/>
    <property type="match status" value="1"/>
</dbReference>
<dbReference type="GO" id="GO:0032131">
    <property type="term" value="F:alkylated DNA binding"/>
    <property type="evidence" value="ECO:0007669"/>
    <property type="project" value="TreeGrafter"/>
</dbReference>
<proteinExistence type="predicted"/>
<reference evidence="6 7" key="1">
    <citation type="submission" date="2020-08" db="EMBL/GenBank/DDBJ databases">
        <title>Genomic Encyclopedia of Type Strains, Phase IV (KMG-IV): sequencing the most valuable type-strain genomes for metagenomic binning, comparative biology and taxonomic classification.</title>
        <authorList>
            <person name="Goeker M."/>
        </authorList>
    </citation>
    <scope>NUCLEOTIDE SEQUENCE [LARGE SCALE GENOMIC DNA]</scope>
    <source>
        <strain evidence="6 7">DSM 7051</strain>
    </source>
</reference>
<dbReference type="GO" id="GO:0032993">
    <property type="term" value="C:protein-DNA complex"/>
    <property type="evidence" value="ECO:0007669"/>
    <property type="project" value="TreeGrafter"/>
</dbReference>
<keyword evidence="6" id="KW-0378">Hydrolase</keyword>
<dbReference type="CDD" id="cd00056">
    <property type="entry name" value="ENDO3c"/>
    <property type="match status" value="1"/>
</dbReference>
<protein>
    <recommendedName>
        <fullName evidence="2">DNA-3-methyladenine glycosylase II</fullName>
        <ecNumber evidence="2">3.2.2.21</ecNumber>
    </recommendedName>
</protein>
<keyword evidence="6" id="KW-0326">Glycosidase</keyword>
<feature type="domain" description="HhH-GPD" evidence="5">
    <location>
        <begin position="51"/>
        <end position="202"/>
    </location>
</feature>
<evidence type="ECO:0000313" key="6">
    <source>
        <dbReference type="EMBL" id="MBB6356782.1"/>
    </source>
</evidence>
<evidence type="ECO:0000256" key="1">
    <source>
        <dbReference type="ARBA" id="ARBA00000086"/>
    </source>
</evidence>
<dbReference type="GO" id="GO:0008725">
    <property type="term" value="F:DNA-3-methyladenine glycosylase activity"/>
    <property type="evidence" value="ECO:0007669"/>
    <property type="project" value="TreeGrafter"/>
</dbReference>
<comment type="catalytic activity">
    <reaction evidence="1">
        <text>Hydrolysis of alkylated DNA, releasing 3-methyladenine, 3-methylguanine, 7-methylguanine and 7-methyladenine.</text>
        <dbReference type="EC" id="3.2.2.21"/>
    </reaction>
</comment>
<dbReference type="GO" id="GO:0006307">
    <property type="term" value="P:DNA alkylation repair"/>
    <property type="evidence" value="ECO:0007669"/>
    <property type="project" value="TreeGrafter"/>
</dbReference>